<dbReference type="EMBL" id="LGST01000008">
    <property type="protein sequence ID" value="KNE01791.1"/>
    <property type="molecule type" value="Genomic_DNA"/>
</dbReference>
<sequence length="106" mass="11627">MLGERRLVEQTEAHVIVRLLGGLFLLLLSSSLRSSTTSGSTRSSWSTSWHSRQLLGSLSNQLLDVLAIDLSQQLVNLLVLNLNGDRLKDLLDVSGRWGSVTGVNQQ</sequence>
<name>A0A0L0P6Y3_CANAR</name>
<evidence type="ECO:0000313" key="2">
    <source>
        <dbReference type="EMBL" id="KNE01791.1"/>
    </source>
</evidence>
<comment type="caution">
    <text evidence="2">The sequence shown here is derived from an EMBL/GenBank/DDBJ whole genome shotgun (WGS) entry which is preliminary data.</text>
</comment>
<proteinExistence type="predicted"/>
<dbReference type="VEuPathDB" id="FungiDB:QG37_01132"/>
<dbReference type="AlphaFoldDB" id="A0A0L0P6Y3"/>
<gene>
    <name evidence="2" type="ORF">QG37_01132</name>
</gene>
<keyword evidence="1" id="KW-0812">Transmembrane</keyword>
<organism evidence="2 3">
    <name type="scientific">Candidozyma auris</name>
    <name type="common">Yeast</name>
    <name type="synonym">Candida auris</name>
    <dbReference type="NCBI Taxonomy" id="498019"/>
    <lineage>
        <taxon>Eukaryota</taxon>
        <taxon>Fungi</taxon>
        <taxon>Dikarya</taxon>
        <taxon>Ascomycota</taxon>
        <taxon>Saccharomycotina</taxon>
        <taxon>Pichiomycetes</taxon>
        <taxon>Metschnikowiaceae</taxon>
        <taxon>Candidozyma</taxon>
    </lineage>
</organism>
<evidence type="ECO:0000313" key="3">
    <source>
        <dbReference type="Proteomes" id="UP000037122"/>
    </source>
</evidence>
<dbReference type="Proteomes" id="UP000037122">
    <property type="component" value="Unassembled WGS sequence"/>
</dbReference>
<accession>A0A0L0P6Y3</accession>
<protein>
    <submittedName>
        <fullName evidence="2">Uncharacterized protein</fullName>
    </submittedName>
</protein>
<feature type="transmembrane region" description="Helical" evidence="1">
    <location>
        <begin position="15"/>
        <end position="32"/>
    </location>
</feature>
<keyword evidence="1" id="KW-1133">Transmembrane helix</keyword>
<keyword evidence="1" id="KW-0472">Membrane</keyword>
<evidence type="ECO:0000256" key="1">
    <source>
        <dbReference type="SAM" id="Phobius"/>
    </source>
</evidence>
<reference evidence="3" key="1">
    <citation type="journal article" date="2015" name="BMC Genomics">
        <title>Draft genome of a commonly misdiagnosed multidrug resistant pathogen Candida auris.</title>
        <authorList>
            <person name="Chatterjee S."/>
            <person name="Alampalli S.V."/>
            <person name="Nageshan R.K."/>
            <person name="Chettiar S.T."/>
            <person name="Joshi S."/>
            <person name="Tatu U.S."/>
        </authorList>
    </citation>
    <scope>NUCLEOTIDE SEQUENCE [LARGE SCALE GENOMIC DNA]</scope>
    <source>
        <strain evidence="3">6684</strain>
    </source>
</reference>